<dbReference type="Gene3D" id="3.90.930.1">
    <property type="match status" value="1"/>
</dbReference>
<dbReference type="Pfam" id="PF07661">
    <property type="entry name" value="MORN_2"/>
    <property type="match status" value="2"/>
</dbReference>
<organism evidence="2 3">
    <name type="scientific">Fusobacterium periodonticum ATCC 33693</name>
    <dbReference type="NCBI Taxonomy" id="546275"/>
    <lineage>
        <taxon>Bacteria</taxon>
        <taxon>Fusobacteriati</taxon>
        <taxon>Fusobacteriota</taxon>
        <taxon>Fusobacteriia</taxon>
        <taxon>Fusobacteriales</taxon>
        <taxon>Fusobacteriaceae</taxon>
        <taxon>Fusobacterium</taxon>
    </lineage>
</organism>
<evidence type="ECO:0000313" key="2">
    <source>
        <dbReference type="EMBL" id="EFE86585.1"/>
    </source>
</evidence>
<evidence type="ECO:0000313" key="3">
    <source>
        <dbReference type="Proteomes" id="UP000003748"/>
    </source>
</evidence>
<dbReference type="STRING" id="546275.FUSPEROL_01475"/>
<accession>D4CVN1</accession>
<name>D4CVN1_9FUSO</name>
<keyword evidence="1" id="KW-1133">Transmembrane helix</keyword>
<dbReference type="AlphaFoldDB" id="D4CVN1"/>
<reference evidence="2 3" key="1">
    <citation type="submission" date="2010-02" db="EMBL/GenBank/DDBJ databases">
        <authorList>
            <person name="Weinstock G."/>
            <person name="Sodergren E."/>
            <person name="Clifton S."/>
            <person name="Fulton L."/>
            <person name="Fulton B."/>
            <person name="Courtney L."/>
            <person name="Fronick C."/>
            <person name="Harrison M."/>
            <person name="Strong C."/>
            <person name="Farmer C."/>
            <person name="Delahaunty K."/>
            <person name="Markovic C."/>
            <person name="Hall O."/>
            <person name="Minx P."/>
            <person name="Tomlinson C."/>
            <person name="Mitreva M."/>
            <person name="Nelson J."/>
            <person name="Hou S."/>
            <person name="Wollam A."/>
            <person name="Pepin K.H."/>
            <person name="Johnson M."/>
            <person name="Bhonagiri V."/>
            <person name="Zhang X."/>
            <person name="Suruliraj S."/>
            <person name="Warren W."/>
            <person name="Chinwalla A."/>
            <person name="Mardis E.R."/>
            <person name="Wilson R.K."/>
        </authorList>
    </citation>
    <scope>NUCLEOTIDE SEQUENCE [LARGE SCALE GENOMIC DNA]</scope>
    <source>
        <strain evidence="2 3">ATCC 33693</strain>
    </source>
</reference>
<proteinExistence type="predicted"/>
<dbReference type="InterPro" id="IPR011652">
    <property type="entry name" value="MORN_2"/>
</dbReference>
<feature type="transmembrane region" description="Helical" evidence="1">
    <location>
        <begin position="23"/>
        <end position="41"/>
    </location>
</feature>
<dbReference type="Proteomes" id="UP000003748">
    <property type="component" value="Unassembled WGS sequence"/>
</dbReference>
<protein>
    <recommendedName>
        <fullName evidence="4">MORN repeat protein</fullName>
    </recommendedName>
</protein>
<sequence length="291" mass="33314">MDFFIEGYILIEILKWGFLMKKILLALLVIFAIILYTHSGVKYEFRDNILYGDGKEASGTFEFKISGFKTKGEFVNGLPNGVFERYYPDGSIMMKYNFVDATSLSNELYYKSGQLMGTLSKDDILKLYYDDGQLIMVSNQRTGEYTIYHENGKPLMNASDEIKDIYNEKHEILFNKKLKNNGAGAILKELGDGSSVLIKNKKIIANIDVNGAITYLYSTGEPLIRLNDELLNIFFKDGNILFESDGNNFTLNYKDGKPLYEDKRSSWKFFSNDGKEISSNFEKITNIKRID</sequence>
<comment type="caution">
    <text evidence="2">The sequence shown here is derived from an EMBL/GenBank/DDBJ whole genome shotgun (WGS) entry which is preliminary data.</text>
</comment>
<dbReference type="HOGENOM" id="CLU_1007447_0_0_0"/>
<gene>
    <name evidence="2" type="ORF">FUSPEROL_01475</name>
</gene>
<dbReference type="SUPFAM" id="SSF82185">
    <property type="entry name" value="Histone H3 K4-specific methyltransferase SET7/9 N-terminal domain"/>
    <property type="match status" value="1"/>
</dbReference>
<dbReference type="EMBL" id="ACJY01000077">
    <property type="protein sequence ID" value="EFE86585.1"/>
    <property type="molecule type" value="Genomic_DNA"/>
</dbReference>
<keyword evidence="1" id="KW-0812">Transmembrane</keyword>
<evidence type="ECO:0008006" key="4">
    <source>
        <dbReference type="Google" id="ProtNLM"/>
    </source>
</evidence>
<evidence type="ECO:0000256" key="1">
    <source>
        <dbReference type="SAM" id="Phobius"/>
    </source>
</evidence>
<dbReference type="eggNOG" id="COG2849">
    <property type="taxonomic scope" value="Bacteria"/>
</dbReference>
<keyword evidence="1" id="KW-0472">Membrane</keyword>